<sequence>MRIPTRLPSRLLNRAGSGQLRAPRTTCLGPRWSSTSSPNEGRQWSTPLAKTLTEAITTTGPVPVAAYMRQVLTAPDSGYYTSRPEGGDQFGQKGDFITSPEISQIFGELVGLWFVAEWMLQGRKSSGVQLIELGPGRGTLMDDMLRAIRNFKSMSSAIETVYLIEASPTLRAAQHKLLCADAPLKENDIGHESISKYNNLKIVWSEDIRLIPKGIPIPSLPTESTPTCLPALDITKTPFIVAHEFFDALPIHIFESVAPPPPTDTPTTPEPAAPADLTNPAAVAAAVAARQQHQRQQKTNEWRELVVSPVPPRSTHASLNTPLSLRAATPVPDFQLTKSKSPTPHSMYLPHTSPRYAALLRTPGSVIEISPESLSHAADLAQRIGGAAASSPQKKAFGSASDANEEQQQQQQSTKPHPSGAALILDYGPPDSVPTNSLRGIRHHRPVSPLALPGLVDVSADVDFTALAEAAIAASPGVEVHGPVEQAGFLEAMGVRERAGMLVRKVVGKEAKAGGKDGEGEVGDKEEGERKKLFRERIEKGAERLVDRGPNGMGRLYKALAIVPHFPEKPGRRPVGFGGDVKV</sequence>
<feature type="region of interest" description="Disordered" evidence="8">
    <location>
        <begin position="13"/>
        <end position="44"/>
    </location>
</feature>
<protein>
    <recommendedName>
        <fullName evidence="7">Protein arginine methyltransferase NDUFAF7</fullName>
        <ecNumber evidence="7">2.1.1.320</ecNumber>
    </recommendedName>
</protein>
<evidence type="ECO:0000256" key="1">
    <source>
        <dbReference type="ARBA" id="ARBA00004173"/>
    </source>
</evidence>
<dbReference type="EMBL" id="MNUE01000033">
    <property type="protein sequence ID" value="OJD33147.1"/>
    <property type="molecule type" value="Genomic_DNA"/>
</dbReference>
<proteinExistence type="inferred from homology"/>
<dbReference type="GO" id="GO:0032259">
    <property type="term" value="P:methylation"/>
    <property type="evidence" value="ECO:0007669"/>
    <property type="project" value="UniProtKB-KW"/>
</dbReference>
<dbReference type="Proteomes" id="UP000183809">
    <property type="component" value="Unassembled WGS sequence"/>
</dbReference>
<organism evidence="9 10">
    <name type="scientific">Diplodia corticola</name>
    <dbReference type="NCBI Taxonomy" id="236234"/>
    <lineage>
        <taxon>Eukaryota</taxon>
        <taxon>Fungi</taxon>
        <taxon>Dikarya</taxon>
        <taxon>Ascomycota</taxon>
        <taxon>Pezizomycotina</taxon>
        <taxon>Dothideomycetes</taxon>
        <taxon>Dothideomycetes incertae sedis</taxon>
        <taxon>Botryosphaeriales</taxon>
        <taxon>Botryosphaeriaceae</taxon>
        <taxon>Diplodia</taxon>
    </lineage>
</organism>
<comment type="caution">
    <text evidence="9">The sequence shown here is derived from an EMBL/GenBank/DDBJ whole genome shotgun (WGS) entry which is preliminary data.</text>
</comment>
<reference evidence="9 10" key="1">
    <citation type="submission" date="2016-10" db="EMBL/GenBank/DDBJ databases">
        <title>Proteomics and genomics reveal pathogen-plant mechanisms compatible with a hemibiotrophic lifestyle of Diplodia corticola.</title>
        <authorList>
            <person name="Fernandes I."/>
            <person name="De Jonge R."/>
            <person name="Van De Peer Y."/>
            <person name="Devreese B."/>
            <person name="Alves A."/>
            <person name="Esteves A.C."/>
        </authorList>
    </citation>
    <scope>NUCLEOTIDE SEQUENCE [LARGE SCALE GENOMIC DNA]</scope>
    <source>
        <strain evidence="9 10">CBS 112549</strain>
    </source>
</reference>
<evidence type="ECO:0000256" key="2">
    <source>
        <dbReference type="ARBA" id="ARBA00005891"/>
    </source>
</evidence>
<dbReference type="RefSeq" id="XP_020129407.1">
    <property type="nucleotide sequence ID" value="XM_020274554.1"/>
</dbReference>
<dbReference type="STRING" id="236234.A0A1J9RKN1"/>
<dbReference type="AlphaFoldDB" id="A0A1J9RKN1"/>
<dbReference type="PANTHER" id="PTHR12049:SF7">
    <property type="entry name" value="PROTEIN ARGININE METHYLTRANSFERASE NDUFAF7, MITOCHONDRIAL"/>
    <property type="match status" value="1"/>
</dbReference>
<dbReference type="InterPro" id="IPR029063">
    <property type="entry name" value="SAM-dependent_MTases_sf"/>
</dbReference>
<gene>
    <name evidence="9" type="ORF">BKCO1_3300055</name>
</gene>
<evidence type="ECO:0000313" key="10">
    <source>
        <dbReference type="Proteomes" id="UP000183809"/>
    </source>
</evidence>
<dbReference type="OrthoDB" id="5595109at2759"/>
<dbReference type="Pfam" id="PF02636">
    <property type="entry name" value="Methyltransf_28"/>
    <property type="match status" value="1"/>
</dbReference>
<dbReference type="Gene3D" id="3.40.50.12710">
    <property type="match status" value="1"/>
</dbReference>
<dbReference type="GO" id="GO:0032981">
    <property type="term" value="P:mitochondrial respiratory chain complex I assembly"/>
    <property type="evidence" value="ECO:0007669"/>
    <property type="project" value="TreeGrafter"/>
</dbReference>
<dbReference type="GO" id="GO:0035243">
    <property type="term" value="F:protein-arginine omega-N symmetric methyltransferase activity"/>
    <property type="evidence" value="ECO:0007669"/>
    <property type="project" value="UniProtKB-EC"/>
</dbReference>
<evidence type="ECO:0000256" key="3">
    <source>
        <dbReference type="ARBA" id="ARBA00022603"/>
    </source>
</evidence>
<evidence type="ECO:0000256" key="4">
    <source>
        <dbReference type="ARBA" id="ARBA00022679"/>
    </source>
</evidence>
<feature type="region of interest" description="Disordered" evidence="8">
    <location>
        <begin position="510"/>
        <end position="529"/>
    </location>
</feature>
<evidence type="ECO:0000313" key="9">
    <source>
        <dbReference type="EMBL" id="OJD33147.1"/>
    </source>
</evidence>
<accession>A0A1J9RKN1</accession>
<evidence type="ECO:0000256" key="8">
    <source>
        <dbReference type="SAM" id="MobiDB-lite"/>
    </source>
</evidence>
<keyword evidence="5 7" id="KW-0496">Mitochondrion</keyword>
<dbReference type="PANTHER" id="PTHR12049">
    <property type="entry name" value="PROTEIN ARGININE METHYLTRANSFERASE NDUFAF7, MITOCHONDRIAL"/>
    <property type="match status" value="1"/>
</dbReference>
<dbReference type="GeneID" id="31014815"/>
<evidence type="ECO:0000256" key="7">
    <source>
        <dbReference type="RuleBase" id="RU364114"/>
    </source>
</evidence>
<keyword evidence="4 7" id="KW-0808">Transferase</keyword>
<evidence type="ECO:0000256" key="5">
    <source>
        <dbReference type="ARBA" id="ARBA00023128"/>
    </source>
</evidence>
<dbReference type="InterPro" id="IPR003788">
    <property type="entry name" value="NDUFAF7"/>
</dbReference>
<dbReference type="GO" id="GO:0005739">
    <property type="term" value="C:mitochondrion"/>
    <property type="evidence" value="ECO:0007669"/>
    <property type="project" value="UniProtKB-SubCell"/>
</dbReference>
<comment type="catalytic activity">
    <reaction evidence="6 7">
        <text>L-arginyl-[protein] + 2 S-adenosyl-L-methionine = N(omega),N(omega)'-dimethyl-L-arginyl-[protein] + 2 S-adenosyl-L-homocysteine + 2 H(+)</text>
        <dbReference type="Rhea" id="RHEA:48108"/>
        <dbReference type="Rhea" id="RHEA-COMP:10532"/>
        <dbReference type="Rhea" id="RHEA-COMP:11992"/>
        <dbReference type="ChEBI" id="CHEBI:15378"/>
        <dbReference type="ChEBI" id="CHEBI:29965"/>
        <dbReference type="ChEBI" id="CHEBI:57856"/>
        <dbReference type="ChEBI" id="CHEBI:59789"/>
        <dbReference type="ChEBI" id="CHEBI:88221"/>
        <dbReference type="EC" id="2.1.1.320"/>
    </reaction>
</comment>
<dbReference type="SUPFAM" id="SSF53335">
    <property type="entry name" value="S-adenosyl-L-methionine-dependent methyltransferases"/>
    <property type="match status" value="2"/>
</dbReference>
<keyword evidence="10" id="KW-1185">Reference proteome</keyword>
<comment type="similarity">
    <text evidence="2 7">Belongs to the NDUFAF7 family.</text>
</comment>
<name>A0A1J9RKN1_9PEZI</name>
<feature type="region of interest" description="Disordered" evidence="8">
    <location>
        <begin position="385"/>
        <end position="434"/>
    </location>
</feature>
<dbReference type="InterPro" id="IPR038375">
    <property type="entry name" value="NDUFAF7_sf"/>
</dbReference>
<dbReference type="EC" id="2.1.1.320" evidence="7"/>
<feature type="compositionally biased region" description="Polar residues" evidence="8">
    <location>
        <begin position="32"/>
        <end position="44"/>
    </location>
</feature>
<evidence type="ECO:0000256" key="6">
    <source>
        <dbReference type="ARBA" id="ARBA00048612"/>
    </source>
</evidence>
<keyword evidence="3 7" id="KW-0489">Methyltransferase</keyword>
<comment type="subcellular location">
    <subcellularLocation>
        <location evidence="1 7">Mitochondrion</location>
    </subcellularLocation>
</comment>
<comment type="function">
    <text evidence="7">Arginine methyltransferase involved in the assembly or stability of mitochondrial NADH:ubiquinone oxidoreductase complex (complex I).</text>
</comment>